<accession>A0AC61R9U5</accession>
<reference evidence="1" key="1">
    <citation type="submission" date="2019-04" db="EMBL/GenBank/DDBJ databases">
        <title>Microbes associate with the intestines of laboratory mice.</title>
        <authorList>
            <person name="Navarre W."/>
            <person name="Wong E."/>
            <person name="Huang K."/>
            <person name="Tropini C."/>
            <person name="Ng K."/>
            <person name="Yu B."/>
        </authorList>
    </citation>
    <scope>NUCLEOTIDE SEQUENCE</scope>
    <source>
        <strain evidence="1">NM09_H32</strain>
    </source>
</reference>
<dbReference type="EMBL" id="SRYG01000003">
    <property type="protein sequence ID" value="TGY66882.1"/>
    <property type="molecule type" value="Genomic_DNA"/>
</dbReference>
<gene>
    <name evidence="1" type="ORF">E5336_02000</name>
</gene>
<dbReference type="Proteomes" id="UP000308836">
    <property type="component" value="Unassembled WGS sequence"/>
</dbReference>
<protein>
    <submittedName>
        <fullName evidence="1">Uncharacterized protein</fullName>
    </submittedName>
</protein>
<sequence>MNSLWTGSVLIVLYEVFYGQKMTSIHHFAFFVLLLSSFSIFVCISECAKKINIRVFTFRKGFLSVFLLVVAFLFTALCSRSSWLYTINDSSDPNIFFSVGKSVMQGNVLYKDIFEQKGPYIFLLHGIASLISSTSMVGVFWIEVVVNWIFLMIGRKIIRLYVKNDWISLIGIPIGFAIYVASYCFWYGDNAEELCSPFLIYGMYILLNCLKENSLPSKQEYFAIGMTSGFILWVKYTMLGFYLGWYIVPFVLMVKRKKWKEILRSIGWIAFGVFMISLPVLVYFVWNHALRYLWEVYFYDNIFLYTTKAADQMFFMTVLRALKMNVTQNFWLSLLIFFSFVWMYFQTSLREFLGYLCCFLGLIFSTYIGGRYYPYYYSCLGLFMFPGLVYGYSIVRKWTEPLNPFILTGLTLCGCVGFMFLTSRNTAYINQPAEEYPQYQFAKIMNQIENPTLLNYKMLDSGFNLYADISPTNRFYCKFNVPLPEMIEEQKQILENGEVDFFISYDSDLPFEKYRLIASQNYNRGEGVLHYNLYGKKDLPLQTRVFNKGEENG</sequence>
<evidence type="ECO:0000313" key="2">
    <source>
        <dbReference type="Proteomes" id="UP000308836"/>
    </source>
</evidence>
<comment type="caution">
    <text evidence="1">The sequence shown here is derived from an EMBL/GenBank/DDBJ whole genome shotgun (WGS) entry which is preliminary data.</text>
</comment>
<evidence type="ECO:0000313" key="1">
    <source>
        <dbReference type="EMBL" id="TGY66882.1"/>
    </source>
</evidence>
<name>A0AC61R9U5_9FIRM</name>
<organism evidence="1 2">
    <name type="scientific">Dubosiella muris</name>
    <dbReference type="NCBI Taxonomy" id="3038133"/>
    <lineage>
        <taxon>Bacteria</taxon>
        <taxon>Bacillati</taxon>
        <taxon>Bacillota</taxon>
        <taxon>Erysipelotrichia</taxon>
        <taxon>Erysipelotrichales</taxon>
        <taxon>Erysipelotrichaceae</taxon>
        <taxon>Dubosiella</taxon>
    </lineage>
</organism>
<keyword evidence="2" id="KW-1185">Reference proteome</keyword>
<proteinExistence type="predicted"/>